<dbReference type="AlphaFoldDB" id="A0A1M4EBK6"/>
<gene>
    <name evidence="1" type="ORF">BN4615_P5847</name>
</gene>
<organism evidence="1">
    <name type="scientific">Nonomuraea gerenzanensis</name>
    <dbReference type="NCBI Taxonomy" id="93944"/>
    <lineage>
        <taxon>Bacteria</taxon>
        <taxon>Bacillati</taxon>
        <taxon>Actinomycetota</taxon>
        <taxon>Actinomycetes</taxon>
        <taxon>Streptosporangiales</taxon>
        <taxon>Streptosporangiaceae</taxon>
        <taxon>Nonomuraea</taxon>
    </lineage>
</organism>
<accession>A0A1M4EBK6</accession>
<reference evidence="1" key="1">
    <citation type="submission" date="2016-04" db="EMBL/GenBank/DDBJ databases">
        <authorList>
            <person name="Evans L.H."/>
            <person name="Alamgir A."/>
            <person name="Owens N."/>
            <person name="Weber N.D."/>
            <person name="Virtaneva K."/>
            <person name="Barbian K."/>
            <person name="Babar A."/>
            <person name="Rosenke K."/>
        </authorList>
    </citation>
    <scope>NUCLEOTIDE SEQUENCE</scope>
    <source>
        <strain evidence="1">Nono1</strain>
    </source>
</reference>
<dbReference type="EMBL" id="LT559118">
    <property type="protein sequence ID" value="SBO96331.1"/>
    <property type="molecule type" value="Genomic_DNA"/>
</dbReference>
<proteinExistence type="predicted"/>
<name>A0A1M4EBK6_9ACTN</name>
<sequence>MTARLARRWCTGQGHFHGVIAITELDHVARHWTAERWGVGRDEMLDVLTESWCGTIGRH</sequence>
<protein>
    <submittedName>
        <fullName evidence="1">Uncharacterized protein</fullName>
    </submittedName>
</protein>
<evidence type="ECO:0000313" key="1">
    <source>
        <dbReference type="EMBL" id="SBO96331.1"/>
    </source>
</evidence>
<dbReference type="RefSeq" id="WP_225275642.1">
    <property type="nucleotide sequence ID" value="NZ_CP084058.1"/>
</dbReference>